<evidence type="ECO:0000313" key="2">
    <source>
        <dbReference type="Proteomes" id="UP001333110"/>
    </source>
</evidence>
<protein>
    <submittedName>
        <fullName evidence="1">Uncharacterized protein</fullName>
    </submittedName>
</protein>
<proteinExistence type="predicted"/>
<accession>A0AAN7MRD4</accession>
<dbReference type="Proteomes" id="UP001333110">
    <property type="component" value="Unassembled WGS sequence"/>
</dbReference>
<keyword evidence="2" id="KW-1185">Reference proteome</keyword>
<organism evidence="1 2">
    <name type="scientific">Mycteria americana</name>
    <name type="common">Wood stork</name>
    <dbReference type="NCBI Taxonomy" id="33587"/>
    <lineage>
        <taxon>Eukaryota</taxon>
        <taxon>Metazoa</taxon>
        <taxon>Chordata</taxon>
        <taxon>Craniata</taxon>
        <taxon>Vertebrata</taxon>
        <taxon>Euteleostomi</taxon>
        <taxon>Archelosauria</taxon>
        <taxon>Archosauria</taxon>
        <taxon>Dinosauria</taxon>
        <taxon>Saurischia</taxon>
        <taxon>Theropoda</taxon>
        <taxon>Coelurosauria</taxon>
        <taxon>Aves</taxon>
        <taxon>Neognathae</taxon>
        <taxon>Neoaves</taxon>
        <taxon>Aequornithes</taxon>
        <taxon>Ciconiiformes</taxon>
        <taxon>Ciconiidae</taxon>
        <taxon>Mycteria</taxon>
    </lineage>
</organism>
<dbReference type="AlphaFoldDB" id="A0AAN7MRD4"/>
<comment type="caution">
    <text evidence="1">The sequence shown here is derived from an EMBL/GenBank/DDBJ whole genome shotgun (WGS) entry which is preliminary data.</text>
</comment>
<reference evidence="1 2" key="1">
    <citation type="journal article" date="2023" name="J. Hered.">
        <title>Chromosome-level genome of the wood stork (Mycteria americana) provides insight into avian chromosome evolution.</title>
        <authorList>
            <person name="Flamio R. Jr."/>
            <person name="Ramstad K.M."/>
        </authorList>
    </citation>
    <scope>NUCLEOTIDE SEQUENCE [LARGE SCALE GENOMIC DNA]</scope>
    <source>
        <strain evidence="1">JAX WOST 10</strain>
    </source>
</reference>
<name>A0AAN7MRD4_MYCAM</name>
<evidence type="ECO:0000313" key="1">
    <source>
        <dbReference type="EMBL" id="KAK4810954.1"/>
    </source>
</evidence>
<sequence length="383" mass="41438">MVEVGRDLWRSSCPTPLLKQGHLEPVAQDHVDGSRHKGNPQGHIAGSCSTWCPPGPPGPFLPSCFPAGRPPACVLVHGVIPPLVQDLALPLVELHEIPVSPILQLVKVPLDGSMTLWHISCSSQFGVISKLAGDTLCPIIQIINEDVEQDLVLDSVLTPGVFVYIDEIPPEPSLLLAKQSQLSQRFLIREVLQSLHHLRGPSLDSLQYVQASPVLGSPELDTGLQQGHIAGSCSTWCPPGPPGPFLPSCFPAGRPPACVLVHGVIPPLVQDLALPLVELHEIPVSPILQLVKVPLDGSMTLWRISCSSQFGVICKWLGVHSAPSSRSLMKMSNRTGSSIDPWGIPLVTACTGRLVEDIVFEEFMILNRPCLLYWAFYLGLEKP</sequence>
<dbReference type="EMBL" id="JAUNZN010000018">
    <property type="protein sequence ID" value="KAK4810954.1"/>
    <property type="molecule type" value="Genomic_DNA"/>
</dbReference>
<feature type="non-terminal residue" evidence="1">
    <location>
        <position position="383"/>
    </location>
</feature>
<gene>
    <name evidence="1" type="ORF">QYF61_013362</name>
</gene>